<evidence type="ECO:0000256" key="5">
    <source>
        <dbReference type="ARBA" id="ARBA00022676"/>
    </source>
</evidence>
<dbReference type="Pfam" id="PF01098">
    <property type="entry name" value="FTSW_RODA_SPOVE"/>
    <property type="match status" value="1"/>
</dbReference>
<keyword evidence="10 21" id="KW-1133">Transmembrane helix</keyword>
<protein>
    <recommendedName>
        <fullName evidence="17">Probable peptidoglycan glycosyltransferase FtsW</fullName>
        <ecNumber evidence="19">2.4.99.28</ecNumber>
    </recommendedName>
    <alternativeName>
        <fullName evidence="18">Cell division protein FtsW</fullName>
    </alternativeName>
    <alternativeName>
        <fullName evidence="15">Cell wall polymerase</fullName>
    </alternativeName>
    <alternativeName>
        <fullName evidence="14">Peptidoglycan polymerase</fullName>
    </alternativeName>
</protein>
<keyword evidence="12" id="KW-0131">Cell cycle</keyword>
<evidence type="ECO:0000313" key="22">
    <source>
        <dbReference type="EMBL" id="PIR25323.1"/>
    </source>
</evidence>
<dbReference type="NCBIfam" id="TIGR02614">
    <property type="entry name" value="ftsW"/>
    <property type="match status" value="1"/>
</dbReference>
<feature type="transmembrane region" description="Helical" evidence="21">
    <location>
        <begin position="47"/>
        <end position="65"/>
    </location>
</feature>
<evidence type="ECO:0000256" key="11">
    <source>
        <dbReference type="ARBA" id="ARBA00023136"/>
    </source>
</evidence>
<keyword evidence="4" id="KW-0132">Cell division</keyword>
<keyword evidence="13" id="KW-0961">Cell wall biogenesis/degradation</keyword>
<evidence type="ECO:0000256" key="20">
    <source>
        <dbReference type="ARBA" id="ARBA00049902"/>
    </source>
</evidence>
<organism evidence="22 23">
    <name type="scientific">Candidatus Brennerbacteria bacterium CG11_big_fil_rev_8_21_14_0_20_43_10</name>
    <dbReference type="NCBI Taxonomy" id="1974523"/>
    <lineage>
        <taxon>Bacteria</taxon>
        <taxon>Candidatus Brenneribacteriota</taxon>
    </lineage>
</organism>
<dbReference type="GO" id="GO:0051301">
    <property type="term" value="P:cell division"/>
    <property type="evidence" value="ECO:0007669"/>
    <property type="project" value="UniProtKB-KW"/>
</dbReference>
<reference evidence="22 23" key="1">
    <citation type="submission" date="2017-09" db="EMBL/GenBank/DDBJ databases">
        <title>Depth-based differentiation of microbial function through sediment-hosted aquifers and enrichment of novel symbionts in the deep terrestrial subsurface.</title>
        <authorList>
            <person name="Probst A.J."/>
            <person name="Ladd B."/>
            <person name="Jarett J.K."/>
            <person name="Geller-Mcgrath D.E."/>
            <person name="Sieber C.M."/>
            <person name="Emerson J.B."/>
            <person name="Anantharaman K."/>
            <person name="Thomas B.C."/>
            <person name="Malmstrom R."/>
            <person name="Stieglmeier M."/>
            <person name="Klingl A."/>
            <person name="Woyke T."/>
            <person name="Ryan C.M."/>
            <person name="Banfield J.F."/>
        </authorList>
    </citation>
    <scope>NUCLEOTIDE SEQUENCE [LARGE SCALE GENOMIC DNA]</scope>
    <source>
        <strain evidence="22">CG11_big_fil_rev_8_21_14_0_20_43_10</strain>
    </source>
</reference>
<keyword evidence="7 21" id="KW-0812">Transmembrane</keyword>
<feature type="transmembrane region" description="Helical" evidence="21">
    <location>
        <begin position="137"/>
        <end position="156"/>
    </location>
</feature>
<dbReference type="PROSITE" id="PS00428">
    <property type="entry name" value="FTSW_RODA_SPOVE"/>
    <property type="match status" value="1"/>
</dbReference>
<dbReference type="InterPro" id="IPR001182">
    <property type="entry name" value="FtsW/RodA"/>
</dbReference>
<keyword evidence="9" id="KW-0573">Peptidoglycan synthesis</keyword>
<sequence length="366" mass="40050">MRPHKPDKTLIVLFAAFLALGLFSVFDASSVKGEISYNDPAFYLKRQLIWFVAGVAAFFVAYTVHHSFWKKLSLLIIIGGFGLMLLVFAPGIGLSLKGATRWIHIGPVSLQPAEFFKLALIMYLASFFSKHQMRLNNFAETTVPFLVIMGAATGILAAQRSLGVLIIVAFIALVIYFLSGVPIRYIFITSFICVGLFALLILVEPYRMQRIMTFLNPAQDTLGSGYQINQALISIGSGGKWGVGLGHSRQKFSFLPETMGDSIFALWAEETGFVGSTGLLMMLGLFVWRGLHIARQSKDLYAKLLASGITCWIGGQFLFNIAAISGLVPLSGIPLPFFSYGGSALISVMAAYGILLNLSRYTVKRA</sequence>
<evidence type="ECO:0000256" key="13">
    <source>
        <dbReference type="ARBA" id="ARBA00023316"/>
    </source>
</evidence>
<keyword evidence="5" id="KW-0328">Glycosyltransferase</keyword>
<evidence type="ECO:0000256" key="6">
    <source>
        <dbReference type="ARBA" id="ARBA00022679"/>
    </source>
</evidence>
<dbReference type="InterPro" id="IPR018365">
    <property type="entry name" value="Cell_cycle_FtsW-rel_CS"/>
</dbReference>
<dbReference type="PANTHER" id="PTHR30474">
    <property type="entry name" value="CELL CYCLE PROTEIN"/>
    <property type="match status" value="1"/>
</dbReference>
<evidence type="ECO:0000256" key="14">
    <source>
        <dbReference type="ARBA" id="ARBA00032370"/>
    </source>
</evidence>
<gene>
    <name evidence="22" type="primary">ftsW</name>
    <name evidence="22" type="ORF">COV41_03140</name>
</gene>
<evidence type="ECO:0000256" key="10">
    <source>
        <dbReference type="ARBA" id="ARBA00022989"/>
    </source>
</evidence>
<feature type="transmembrane region" description="Helical" evidence="21">
    <location>
        <begin position="185"/>
        <end position="203"/>
    </location>
</feature>
<evidence type="ECO:0000313" key="23">
    <source>
        <dbReference type="Proteomes" id="UP000236846"/>
    </source>
</evidence>
<name>A0A2H0PTD5_9BACT</name>
<feature type="transmembrane region" description="Helical" evidence="21">
    <location>
        <begin position="102"/>
        <end position="125"/>
    </location>
</feature>
<keyword evidence="3" id="KW-1003">Cell membrane</keyword>
<comment type="caution">
    <text evidence="22">The sequence shown here is derived from an EMBL/GenBank/DDBJ whole genome shotgun (WGS) entry which is preliminary data.</text>
</comment>
<evidence type="ECO:0000256" key="2">
    <source>
        <dbReference type="ARBA" id="ARBA00004752"/>
    </source>
</evidence>
<evidence type="ECO:0000256" key="4">
    <source>
        <dbReference type="ARBA" id="ARBA00022618"/>
    </source>
</evidence>
<evidence type="ECO:0000256" key="1">
    <source>
        <dbReference type="ARBA" id="ARBA00004651"/>
    </source>
</evidence>
<comment type="catalytic activity">
    <reaction evidence="20">
        <text>[GlcNAc-(1-&gt;4)-Mur2Ac(oyl-L-Ala-gamma-D-Glu-L-Lys-D-Ala-D-Ala)](n)-di-trans,octa-cis-undecaprenyl diphosphate + beta-D-GlcNAc-(1-&gt;4)-Mur2Ac(oyl-L-Ala-gamma-D-Glu-L-Lys-D-Ala-D-Ala)-di-trans,octa-cis-undecaprenyl diphosphate = [GlcNAc-(1-&gt;4)-Mur2Ac(oyl-L-Ala-gamma-D-Glu-L-Lys-D-Ala-D-Ala)](n+1)-di-trans,octa-cis-undecaprenyl diphosphate + di-trans,octa-cis-undecaprenyl diphosphate + H(+)</text>
        <dbReference type="Rhea" id="RHEA:23708"/>
        <dbReference type="Rhea" id="RHEA-COMP:9602"/>
        <dbReference type="Rhea" id="RHEA-COMP:9603"/>
        <dbReference type="ChEBI" id="CHEBI:15378"/>
        <dbReference type="ChEBI" id="CHEBI:58405"/>
        <dbReference type="ChEBI" id="CHEBI:60033"/>
        <dbReference type="ChEBI" id="CHEBI:78435"/>
        <dbReference type="EC" id="2.4.99.28"/>
    </reaction>
</comment>
<dbReference type="EMBL" id="PCXE01000061">
    <property type="protein sequence ID" value="PIR25323.1"/>
    <property type="molecule type" value="Genomic_DNA"/>
</dbReference>
<feature type="transmembrane region" description="Helical" evidence="21">
    <location>
        <begin position="162"/>
        <end position="178"/>
    </location>
</feature>
<evidence type="ECO:0000256" key="9">
    <source>
        <dbReference type="ARBA" id="ARBA00022984"/>
    </source>
</evidence>
<dbReference type="GO" id="GO:0008955">
    <property type="term" value="F:peptidoglycan glycosyltransferase activity"/>
    <property type="evidence" value="ECO:0007669"/>
    <property type="project" value="UniProtKB-EC"/>
</dbReference>
<evidence type="ECO:0000256" key="15">
    <source>
        <dbReference type="ARBA" id="ARBA00033270"/>
    </source>
</evidence>
<dbReference type="InterPro" id="IPR013437">
    <property type="entry name" value="FtsW"/>
</dbReference>
<comment type="pathway">
    <text evidence="2">Cell wall biogenesis; peptidoglycan biosynthesis.</text>
</comment>
<dbReference type="PANTHER" id="PTHR30474:SF2">
    <property type="entry name" value="PEPTIDOGLYCAN GLYCOSYLTRANSFERASE FTSW-RELATED"/>
    <property type="match status" value="1"/>
</dbReference>
<evidence type="ECO:0000256" key="21">
    <source>
        <dbReference type="SAM" id="Phobius"/>
    </source>
</evidence>
<dbReference type="GO" id="GO:0015648">
    <property type="term" value="F:lipid-linked peptidoglycan transporter activity"/>
    <property type="evidence" value="ECO:0007669"/>
    <property type="project" value="TreeGrafter"/>
</dbReference>
<dbReference type="EC" id="2.4.99.28" evidence="19"/>
<keyword evidence="8" id="KW-0133">Cell shape</keyword>
<evidence type="ECO:0000256" key="18">
    <source>
        <dbReference type="ARBA" id="ARBA00041418"/>
    </source>
</evidence>
<evidence type="ECO:0000256" key="16">
    <source>
        <dbReference type="ARBA" id="ARBA00038053"/>
    </source>
</evidence>
<dbReference type="AlphaFoldDB" id="A0A2H0PTD5"/>
<proteinExistence type="inferred from homology"/>
<dbReference type="GO" id="GO:0005886">
    <property type="term" value="C:plasma membrane"/>
    <property type="evidence" value="ECO:0007669"/>
    <property type="project" value="UniProtKB-SubCell"/>
</dbReference>
<keyword evidence="11 21" id="KW-0472">Membrane</keyword>
<dbReference type="GO" id="GO:0071555">
    <property type="term" value="P:cell wall organization"/>
    <property type="evidence" value="ECO:0007669"/>
    <property type="project" value="UniProtKB-KW"/>
</dbReference>
<comment type="similarity">
    <text evidence="16">Belongs to the SEDS family. FtsW subfamily.</text>
</comment>
<dbReference type="GO" id="GO:0032153">
    <property type="term" value="C:cell division site"/>
    <property type="evidence" value="ECO:0007669"/>
    <property type="project" value="TreeGrafter"/>
</dbReference>
<feature type="transmembrane region" description="Helical" evidence="21">
    <location>
        <begin position="300"/>
        <end position="325"/>
    </location>
</feature>
<dbReference type="GO" id="GO:0009252">
    <property type="term" value="P:peptidoglycan biosynthetic process"/>
    <property type="evidence" value="ECO:0007669"/>
    <property type="project" value="UniProtKB-KW"/>
</dbReference>
<evidence type="ECO:0000256" key="3">
    <source>
        <dbReference type="ARBA" id="ARBA00022475"/>
    </source>
</evidence>
<feature type="transmembrane region" description="Helical" evidence="21">
    <location>
        <begin position="264"/>
        <end position="288"/>
    </location>
</feature>
<dbReference type="Proteomes" id="UP000236846">
    <property type="component" value="Unassembled WGS sequence"/>
</dbReference>
<dbReference type="GO" id="GO:0008360">
    <property type="term" value="P:regulation of cell shape"/>
    <property type="evidence" value="ECO:0007669"/>
    <property type="project" value="UniProtKB-KW"/>
</dbReference>
<accession>A0A2H0PTD5</accession>
<feature type="transmembrane region" description="Helical" evidence="21">
    <location>
        <begin position="337"/>
        <end position="358"/>
    </location>
</feature>
<evidence type="ECO:0000256" key="12">
    <source>
        <dbReference type="ARBA" id="ARBA00023306"/>
    </source>
</evidence>
<comment type="subcellular location">
    <subcellularLocation>
        <location evidence="1">Cell membrane</location>
        <topology evidence="1">Multi-pass membrane protein</topology>
    </subcellularLocation>
</comment>
<feature type="transmembrane region" description="Helical" evidence="21">
    <location>
        <begin position="72"/>
        <end position="96"/>
    </location>
</feature>
<evidence type="ECO:0000256" key="17">
    <source>
        <dbReference type="ARBA" id="ARBA00041185"/>
    </source>
</evidence>
<keyword evidence="6" id="KW-0808">Transferase</keyword>
<evidence type="ECO:0000256" key="19">
    <source>
        <dbReference type="ARBA" id="ARBA00044770"/>
    </source>
</evidence>
<evidence type="ECO:0000256" key="7">
    <source>
        <dbReference type="ARBA" id="ARBA00022692"/>
    </source>
</evidence>
<evidence type="ECO:0000256" key="8">
    <source>
        <dbReference type="ARBA" id="ARBA00022960"/>
    </source>
</evidence>